<accession>A0A940MJ17</accession>
<evidence type="ECO:0000256" key="2">
    <source>
        <dbReference type="SAM" id="Phobius"/>
    </source>
</evidence>
<evidence type="ECO:0000313" key="4">
    <source>
        <dbReference type="Proteomes" id="UP000670475"/>
    </source>
</evidence>
<keyword evidence="4" id="KW-1185">Reference proteome</keyword>
<keyword evidence="2" id="KW-0812">Transmembrane</keyword>
<name>A0A940MJ17_9ACTN</name>
<evidence type="ECO:0000256" key="1">
    <source>
        <dbReference type="SAM" id="MobiDB-lite"/>
    </source>
</evidence>
<comment type="caution">
    <text evidence="3">The sequence shown here is derived from an EMBL/GenBank/DDBJ whole genome shotgun (WGS) entry which is preliminary data.</text>
</comment>
<feature type="transmembrane region" description="Helical" evidence="2">
    <location>
        <begin position="263"/>
        <end position="283"/>
    </location>
</feature>
<dbReference type="AlphaFoldDB" id="A0A940MJ17"/>
<organism evidence="3 4">
    <name type="scientific">Streptomyces montanisoli</name>
    <dbReference type="NCBI Taxonomy" id="2798581"/>
    <lineage>
        <taxon>Bacteria</taxon>
        <taxon>Bacillati</taxon>
        <taxon>Actinomycetota</taxon>
        <taxon>Actinomycetes</taxon>
        <taxon>Kitasatosporales</taxon>
        <taxon>Streptomycetaceae</taxon>
        <taxon>Streptomyces</taxon>
    </lineage>
</organism>
<keyword evidence="2" id="KW-0472">Membrane</keyword>
<feature type="region of interest" description="Disordered" evidence="1">
    <location>
        <begin position="89"/>
        <end position="148"/>
    </location>
</feature>
<dbReference type="EMBL" id="JAGIQL010000302">
    <property type="protein sequence ID" value="MBP0462124.1"/>
    <property type="molecule type" value="Genomic_DNA"/>
</dbReference>
<proteinExistence type="predicted"/>
<dbReference type="RefSeq" id="WP_209346014.1">
    <property type="nucleotide sequence ID" value="NZ_JAGIQL010000302.1"/>
</dbReference>
<keyword evidence="2" id="KW-1133">Transmembrane helix</keyword>
<sequence length="327" mass="34403">MGIESDQLVFDYLSRVGDVAHQRQLPSGERMRLVSSLRSEIDRRRGTPEGDSPAAIKRLLGQLGTPEAVVGTASGKSAQAGWASADLPRQTAYEPPSPSAPSGSSAPPGPSGPHLAGMDERGSGAGPGTDWWRMQPGPGMGAGAMGPGQMRVGGFVGGVEIPEILRPPRADTGATVPMEKTPAAGAAAEAAVDEVVVEEPARRWWRRRGAVAGAGRGLTNPFLLVTAALLIVGAVLGNIWALLAGWVLAYFSRTLTRNEAKVAVFWLPGVSVAAGVVWLWGRFNDRWGKPIPDGAMGQALSDTWPVVVRVAAVASALFLVWRSRRVR</sequence>
<feature type="transmembrane region" description="Helical" evidence="2">
    <location>
        <begin position="303"/>
        <end position="321"/>
    </location>
</feature>
<dbReference type="Proteomes" id="UP000670475">
    <property type="component" value="Unassembled WGS sequence"/>
</dbReference>
<feature type="transmembrane region" description="Helical" evidence="2">
    <location>
        <begin position="222"/>
        <end position="251"/>
    </location>
</feature>
<gene>
    <name evidence="3" type="ORF">JFN87_32490</name>
</gene>
<protein>
    <submittedName>
        <fullName evidence="3">Uncharacterized protein</fullName>
    </submittedName>
</protein>
<evidence type="ECO:0000313" key="3">
    <source>
        <dbReference type="EMBL" id="MBP0462124.1"/>
    </source>
</evidence>
<reference evidence="3" key="1">
    <citation type="submission" date="2021-03" db="EMBL/GenBank/DDBJ databases">
        <title>Whole genome sequence of Streptomyces bomunensis MMS17-BM035.</title>
        <authorList>
            <person name="Lee J.H."/>
        </authorList>
    </citation>
    <scope>NUCLEOTIDE SEQUENCE</scope>
    <source>
        <strain evidence="3">MMS17-BM035</strain>
    </source>
</reference>